<evidence type="ECO:0000313" key="1">
    <source>
        <dbReference type="EMBL" id="KAG6400682.1"/>
    </source>
</evidence>
<dbReference type="AlphaFoldDB" id="A0A8X8ZDH2"/>
<gene>
    <name evidence="1" type="ORF">SASPL_137524</name>
</gene>
<name>A0A8X8ZDH2_SALSN</name>
<dbReference type="PANTHER" id="PTHR33116">
    <property type="entry name" value="REVERSE TRANSCRIPTASE ZINC-BINDING DOMAIN-CONTAINING PROTEIN-RELATED-RELATED"/>
    <property type="match status" value="1"/>
</dbReference>
<comment type="caution">
    <text evidence="1">The sequence shown here is derived from an EMBL/GenBank/DDBJ whole genome shotgun (WGS) entry which is preliminary data.</text>
</comment>
<sequence length="148" mass="16628">MTGLRINYGKSVLIPLGCENQLIEELLATIKCGLAKLPVTYLGILLLTNPRKILTWKPIIEKVEKRLAMWKANTLSKAGRLVLIKSVLNNLPIYYLSLFKLPKNVAKRIIQMQRRFFWGKGTTSKGSNLIAWDVIQRPIIQGGLGVGD</sequence>
<proteinExistence type="predicted"/>
<reference evidence="1" key="2">
    <citation type="submission" date="2020-08" db="EMBL/GenBank/DDBJ databases">
        <title>Plant Genome Project.</title>
        <authorList>
            <person name="Zhang R.-G."/>
        </authorList>
    </citation>
    <scope>NUCLEOTIDE SEQUENCE</scope>
    <source>
        <strain evidence="1">Huo1</strain>
        <tissue evidence="1">Leaf</tissue>
    </source>
</reference>
<protein>
    <submittedName>
        <fullName evidence="1">Uncharacterized protein</fullName>
    </submittedName>
</protein>
<organism evidence="1">
    <name type="scientific">Salvia splendens</name>
    <name type="common">Scarlet sage</name>
    <dbReference type="NCBI Taxonomy" id="180675"/>
    <lineage>
        <taxon>Eukaryota</taxon>
        <taxon>Viridiplantae</taxon>
        <taxon>Streptophyta</taxon>
        <taxon>Embryophyta</taxon>
        <taxon>Tracheophyta</taxon>
        <taxon>Spermatophyta</taxon>
        <taxon>Magnoliopsida</taxon>
        <taxon>eudicotyledons</taxon>
        <taxon>Gunneridae</taxon>
        <taxon>Pentapetalae</taxon>
        <taxon>asterids</taxon>
        <taxon>lamiids</taxon>
        <taxon>Lamiales</taxon>
        <taxon>Lamiaceae</taxon>
        <taxon>Nepetoideae</taxon>
        <taxon>Mentheae</taxon>
        <taxon>Salviinae</taxon>
        <taxon>Salvia</taxon>
        <taxon>Salvia subgen. Calosphace</taxon>
        <taxon>core Calosphace</taxon>
    </lineage>
</organism>
<keyword evidence="2" id="KW-1185">Reference proteome</keyword>
<accession>A0A8X8ZDH2</accession>
<dbReference type="Proteomes" id="UP000298416">
    <property type="component" value="Unassembled WGS sequence"/>
</dbReference>
<reference evidence="1" key="1">
    <citation type="submission" date="2018-01" db="EMBL/GenBank/DDBJ databases">
        <authorList>
            <person name="Mao J.F."/>
        </authorList>
    </citation>
    <scope>NUCLEOTIDE SEQUENCE</scope>
    <source>
        <strain evidence="1">Huo1</strain>
        <tissue evidence="1">Leaf</tissue>
    </source>
</reference>
<dbReference type="EMBL" id="PNBA02000014">
    <property type="protein sequence ID" value="KAG6400682.1"/>
    <property type="molecule type" value="Genomic_DNA"/>
</dbReference>
<dbReference type="PANTHER" id="PTHR33116:SF78">
    <property type="entry name" value="OS12G0587133 PROTEIN"/>
    <property type="match status" value="1"/>
</dbReference>
<evidence type="ECO:0000313" key="2">
    <source>
        <dbReference type="Proteomes" id="UP000298416"/>
    </source>
</evidence>